<evidence type="ECO:0000256" key="1">
    <source>
        <dbReference type="ARBA" id="ARBA00004141"/>
    </source>
</evidence>
<proteinExistence type="inferred from homology"/>
<keyword evidence="3 6" id="KW-0812">Transmembrane</keyword>
<feature type="transmembrane region" description="Helical" evidence="6">
    <location>
        <begin position="94"/>
        <end position="121"/>
    </location>
</feature>
<feature type="domain" description="EamA" evidence="7">
    <location>
        <begin position="182"/>
        <end position="323"/>
    </location>
</feature>
<feature type="transmembrane region" description="Helical" evidence="6">
    <location>
        <begin position="282"/>
        <end position="302"/>
    </location>
</feature>
<reference evidence="8" key="2">
    <citation type="journal article" date="2024" name="Plant">
        <title>Genomic evolution and insights into agronomic trait innovations of Sesamum species.</title>
        <authorList>
            <person name="Miao H."/>
            <person name="Wang L."/>
            <person name="Qu L."/>
            <person name="Liu H."/>
            <person name="Sun Y."/>
            <person name="Le M."/>
            <person name="Wang Q."/>
            <person name="Wei S."/>
            <person name="Zheng Y."/>
            <person name="Lin W."/>
            <person name="Duan Y."/>
            <person name="Cao H."/>
            <person name="Xiong S."/>
            <person name="Wang X."/>
            <person name="Wei L."/>
            <person name="Li C."/>
            <person name="Ma Q."/>
            <person name="Ju M."/>
            <person name="Zhao R."/>
            <person name="Li G."/>
            <person name="Mu C."/>
            <person name="Tian Q."/>
            <person name="Mei H."/>
            <person name="Zhang T."/>
            <person name="Gao T."/>
            <person name="Zhang H."/>
        </authorList>
    </citation>
    <scope>NUCLEOTIDE SEQUENCE</scope>
    <source>
        <strain evidence="8">G01</strain>
    </source>
</reference>
<comment type="similarity">
    <text evidence="2 6">Belongs to the drug/metabolite transporter (DMT) superfamily. Plant drug/metabolite exporter (P-DME) (TC 2.A.7.4) family.</text>
</comment>
<keyword evidence="4 6" id="KW-1133">Transmembrane helix</keyword>
<feature type="transmembrane region" description="Helical" evidence="6">
    <location>
        <begin position="180"/>
        <end position="200"/>
    </location>
</feature>
<feature type="transmembrane region" description="Helical" evidence="6">
    <location>
        <begin position="252"/>
        <end position="270"/>
    </location>
</feature>
<evidence type="ECO:0000259" key="7">
    <source>
        <dbReference type="Pfam" id="PF00892"/>
    </source>
</evidence>
<dbReference type="EMBL" id="JACGWK010000015">
    <property type="protein sequence ID" value="KAL0314433.1"/>
    <property type="molecule type" value="Genomic_DNA"/>
</dbReference>
<accession>A0AAW2L6E5</accession>
<dbReference type="AlphaFoldDB" id="A0AAW2L6E5"/>
<organism evidence="8">
    <name type="scientific">Sesamum angustifolium</name>
    <dbReference type="NCBI Taxonomy" id="2727405"/>
    <lineage>
        <taxon>Eukaryota</taxon>
        <taxon>Viridiplantae</taxon>
        <taxon>Streptophyta</taxon>
        <taxon>Embryophyta</taxon>
        <taxon>Tracheophyta</taxon>
        <taxon>Spermatophyta</taxon>
        <taxon>Magnoliopsida</taxon>
        <taxon>eudicotyledons</taxon>
        <taxon>Gunneridae</taxon>
        <taxon>Pentapetalae</taxon>
        <taxon>asterids</taxon>
        <taxon>lamiids</taxon>
        <taxon>Lamiales</taxon>
        <taxon>Pedaliaceae</taxon>
        <taxon>Sesamum</taxon>
    </lineage>
</organism>
<evidence type="ECO:0000256" key="3">
    <source>
        <dbReference type="ARBA" id="ARBA00022692"/>
    </source>
</evidence>
<feature type="transmembrane region" description="Helical" evidence="6">
    <location>
        <begin position="67"/>
        <end position="88"/>
    </location>
</feature>
<sequence length="370" mass="40690">MSASMEKQKPYIAVVLMQCSYAGMLLLSKAALSSGMKPCVFVVYRQALATLALLPFAFFFRSKGVPPLTWIGLCKIFFVSSFGLALAFNLNLVGLSYISATFGTAIMSIIPPLVFIMAVCSRIESLAITQWHGMAKVLGTILCFSGAMAYTFYEGPPLFSASKNGAHHSFDEKTRTKHDWIKGSFLSIAAQVIYSMWLTMQAPLLKEYPGKLRLMSLQCGFSCLAAAIYGAAVEEHILMEACLEHQSVVRSLFSMFSLQGIIVTGISYWLQAWVIEKKGPVFSVIFGPLSLILAAIFSALFLNEILHWGSVLGSGLLIAGLYSFLWGKNREAEDGARQQLDHPTEEAHLENKSLSIPLDEEQAKQIQKVP</sequence>
<dbReference type="SUPFAM" id="SSF103481">
    <property type="entry name" value="Multidrug resistance efflux transporter EmrE"/>
    <property type="match status" value="2"/>
</dbReference>
<dbReference type="InterPro" id="IPR037185">
    <property type="entry name" value="EmrE-like"/>
</dbReference>
<dbReference type="GO" id="GO:0016020">
    <property type="term" value="C:membrane"/>
    <property type="evidence" value="ECO:0007669"/>
    <property type="project" value="UniProtKB-SubCell"/>
</dbReference>
<evidence type="ECO:0000313" key="8">
    <source>
        <dbReference type="EMBL" id="KAL0314433.1"/>
    </source>
</evidence>
<feature type="transmembrane region" description="Helical" evidence="6">
    <location>
        <begin position="43"/>
        <end position="60"/>
    </location>
</feature>
<evidence type="ECO:0000256" key="2">
    <source>
        <dbReference type="ARBA" id="ARBA00007635"/>
    </source>
</evidence>
<evidence type="ECO:0000256" key="5">
    <source>
        <dbReference type="ARBA" id="ARBA00023136"/>
    </source>
</evidence>
<gene>
    <name evidence="8" type="ORF">Sangu_2287700</name>
</gene>
<comment type="subcellular location">
    <subcellularLocation>
        <location evidence="1 6">Membrane</location>
        <topology evidence="1 6">Multi-pass membrane protein</topology>
    </subcellularLocation>
</comment>
<dbReference type="GO" id="GO:0022857">
    <property type="term" value="F:transmembrane transporter activity"/>
    <property type="evidence" value="ECO:0007669"/>
    <property type="project" value="InterPro"/>
</dbReference>
<feature type="transmembrane region" description="Helical" evidence="6">
    <location>
        <begin position="133"/>
        <end position="153"/>
    </location>
</feature>
<feature type="transmembrane region" description="Helical" evidence="6">
    <location>
        <begin position="308"/>
        <end position="327"/>
    </location>
</feature>
<dbReference type="InterPro" id="IPR030184">
    <property type="entry name" value="WAT1-related"/>
</dbReference>
<reference evidence="8" key="1">
    <citation type="submission" date="2020-06" db="EMBL/GenBank/DDBJ databases">
        <authorList>
            <person name="Li T."/>
            <person name="Hu X."/>
            <person name="Zhang T."/>
            <person name="Song X."/>
            <person name="Zhang H."/>
            <person name="Dai N."/>
            <person name="Sheng W."/>
            <person name="Hou X."/>
            <person name="Wei L."/>
        </authorList>
    </citation>
    <scope>NUCLEOTIDE SEQUENCE</scope>
    <source>
        <strain evidence="8">G01</strain>
        <tissue evidence="8">Leaf</tissue>
    </source>
</reference>
<dbReference type="Pfam" id="PF00892">
    <property type="entry name" value="EamA"/>
    <property type="match status" value="2"/>
</dbReference>
<comment type="caution">
    <text evidence="8">The sequence shown here is derived from an EMBL/GenBank/DDBJ whole genome shotgun (WGS) entry which is preliminary data.</text>
</comment>
<name>A0AAW2L6E5_9LAMI</name>
<keyword evidence="5 6" id="KW-0472">Membrane</keyword>
<dbReference type="InterPro" id="IPR000620">
    <property type="entry name" value="EamA_dom"/>
</dbReference>
<feature type="domain" description="EamA" evidence="7">
    <location>
        <begin position="11"/>
        <end position="144"/>
    </location>
</feature>
<protein>
    <recommendedName>
        <fullName evidence="6">WAT1-related protein</fullName>
    </recommendedName>
</protein>
<dbReference type="PANTHER" id="PTHR31218">
    <property type="entry name" value="WAT1-RELATED PROTEIN"/>
    <property type="match status" value="1"/>
</dbReference>
<evidence type="ECO:0000256" key="4">
    <source>
        <dbReference type="ARBA" id="ARBA00022989"/>
    </source>
</evidence>
<evidence type="ECO:0000256" key="6">
    <source>
        <dbReference type="RuleBase" id="RU363077"/>
    </source>
</evidence>
<feature type="transmembrane region" description="Helical" evidence="6">
    <location>
        <begin position="12"/>
        <end position="31"/>
    </location>
</feature>